<evidence type="ECO:0000259" key="7">
    <source>
        <dbReference type="PROSITE" id="PS50850"/>
    </source>
</evidence>
<comment type="subcellular location">
    <subcellularLocation>
        <location evidence="1">Membrane</location>
        <topology evidence="1">Multi-pass membrane protein</topology>
    </subcellularLocation>
</comment>
<feature type="transmembrane region" description="Helical" evidence="6">
    <location>
        <begin position="208"/>
        <end position="228"/>
    </location>
</feature>
<keyword evidence="4 6" id="KW-0472">Membrane</keyword>
<dbReference type="InterPro" id="IPR011701">
    <property type="entry name" value="MFS"/>
</dbReference>
<sequence length="655" mass="71670">MSATTTSATARSPPETETSDPSGAAQFIHNLSPSQLQYFRFSVQNHENVPQRFSQFLEGPRNAPVPKRFTFNITELMERKIEEDGEGSIMTKHTRNDSAGKDSMKSTNTMESTKTVKKAISTEVMKEVDKVVNADWKYYATGFCMFVINLMVAFDATALPITLPIMSTSLSATALKTFWLGTAFFVAATCFLPLFATLSDIVGRRPMLLTALTFFAVGSFVAAVTGNFTGQHFGRSVQGIGAGGIYVLTTVHVSDLETASSRQKWTVLLGAAWAIGAIVGPVIGGAFADHGAWRWIFWINLPPCGFALFFIACFAIMKPPPQEPKLSQLWKIDVVGYFLFTASIISILLGLSWGGIMYEWSHYRSFVPIQLGTVGLLFFFVWSWMSPLPSILNIGAFLESNSLITYFGAMIQGGVVSAGLYLLPFYFSIVKPGDDFIRVGVRICAWTVPLSAFALFGYVAILKTHYIRPFIWSGWALVILGTALTRIYFSRNASPVAWGVVALLTGSGVGILYPALSSISSKTSYIEKAEGGLQQAAVNLAFFQTLGKTLGVAIAGTIFQNCLYLNFNEFGDLKKQALEAARYAVSVIISVRNHEDRSFALQITDLYVDAFNTLWIVIASVAGVALVASLFMRKSTSSQADQRADPKILEEGNRV</sequence>
<dbReference type="Proteomes" id="UP000700596">
    <property type="component" value="Unassembled WGS sequence"/>
</dbReference>
<dbReference type="GO" id="GO:0005886">
    <property type="term" value="C:plasma membrane"/>
    <property type="evidence" value="ECO:0007669"/>
    <property type="project" value="TreeGrafter"/>
</dbReference>
<feature type="transmembrane region" description="Helical" evidence="6">
    <location>
        <begin position="496"/>
        <end position="516"/>
    </location>
</feature>
<dbReference type="GO" id="GO:0022857">
    <property type="term" value="F:transmembrane transporter activity"/>
    <property type="evidence" value="ECO:0007669"/>
    <property type="project" value="InterPro"/>
</dbReference>
<name>A0A9P9IEP0_9PLEO</name>
<evidence type="ECO:0000256" key="5">
    <source>
        <dbReference type="SAM" id="MobiDB-lite"/>
    </source>
</evidence>
<feature type="transmembrane region" description="Helical" evidence="6">
    <location>
        <begin position="467"/>
        <end position="489"/>
    </location>
</feature>
<feature type="transmembrane region" description="Helical" evidence="6">
    <location>
        <begin position="265"/>
        <end position="288"/>
    </location>
</feature>
<evidence type="ECO:0000256" key="6">
    <source>
        <dbReference type="SAM" id="Phobius"/>
    </source>
</evidence>
<dbReference type="SUPFAM" id="SSF103473">
    <property type="entry name" value="MFS general substrate transporter"/>
    <property type="match status" value="1"/>
</dbReference>
<feature type="domain" description="Major facilitator superfamily (MFS) profile" evidence="7">
    <location>
        <begin position="141"/>
        <end position="637"/>
    </location>
</feature>
<gene>
    <name evidence="8" type="ORF">B0J11DRAFT_108986</name>
</gene>
<evidence type="ECO:0000313" key="9">
    <source>
        <dbReference type="Proteomes" id="UP000700596"/>
    </source>
</evidence>
<evidence type="ECO:0000313" key="8">
    <source>
        <dbReference type="EMBL" id="KAH7117092.1"/>
    </source>
</evidence>
<dbReference type="Pfam" id="PF07690">
    <property type="entry name" value="MFS_1"/>
    <property type="match status" value="1"/>
</dbReference>
<protein>
    <submittedName>
        <fullName evidence="8">Major facilitator superfamily domain-containing protein</fullName>
    </submittedName>
</protein>
<feature type="transmembrane region" description="Helical" evidence="6">
    <location>
        <begin position="178"/>
        <end position="196"/>
    </location>
</feature>
<feature type="compositionally biased region" description="Low complexity" evidence="5">
    <location>
        <begin position="1"/>
        <end position="12"/>
    </location>
</feature>
<keyword evidence="2 6" id="KW-0812">Transmembrane</keyword>
<dbReference type="PANTHER" id="PTHR23501">
    <property type="entry name" value="MAJOR FACILITATOR SUPERFAMILY"/>
    <property type="match status" value="1"/>
</dbReference>
<dbReference type="InterPro" id="IPR020846">
    <property type="entry name" value="MFS_dom"/>
</dbReference>
<dbReference type="EMBL" id="JAGMWT010000014">
    <property type="protein sequence ID" value="KAH7117092.1"/>
    <property type="molecule type" value="Genomic_DNA"/>
</dbReference>
<dbReference type="OrthoDB" id="2351791at2759"/>
<dbReference type="InterPro" id="IPR036259">
    <property type="entry name" value="MFS_trans_sf"/>
</dbReference>
<feature type="transmembrane region" description="Helical" evidence="6">
    <location>
        <begin position="614"/>
        <end position="632"/>
    </location>
</feature>
<feature type="transmembrane region" description="Helical" evidence="6">
    <location>
        <begin position="295"/>
        <end position="317"/>
    </location>
</feature>
<keyword evidence="3 6" id="KW-1133">Transmembrane helix</keyword>
<proteinExistence type="predicted"/>
<comment type="caution">
    <text evidence="8">The sequence shown here is derived from an EMBL/GenBank/DDBJ whole genome shotgun (WGS) entry which is preliminary data.</text>
</comment>
<reference evidence="8" key="1">
    <citation type="journal article" date="2021" name="Nat. Commun.">
        <title>Genetic determinants of endophytism in the Arabidopsis root mycobiome.</title>
        <authorList>
            <person name="Mesny F."/>
            <person name="Miyauchi S."/>
            <person name="Thiergart T."/>
            <person name="Pickel B."/>
            <person name="Atanasova L."/>
            <person name="Karlsson M."/>
            <person name="Huettel B."/>
            <person name="Barry K.W."/>
            <person name="Haridas S."/>
            <person name="Chen C."/>
            <person name="Bauer D."/>
            <person name="Andreopoulos W."/>
            <person name="Pangilinan J."/>
            <person name="LaButti K."/>
            <person name="Riley R."/>
            <person name="Lipzen A."/>
            <person name="Clum A."/>
            <person name="Drula E."/>
            <person name="Henrissat B."/>
            <person name="Kohler A."/>
            <person name="Grigoriev I.V."/>
            <person name="Martin F.M."/>
            <person name="Hacquard S."/>
        </authorList>
    </citation>
    <scope>NUCLEOTIDE SEQUENCE</scope>
    <source>
        <strain evidence="8">MPI-CAGE-CH-0243</strain>
    </source>
</reference>
<keyword evidence="9" id="KW-1185">Reference proteome</keyword>
<dbReference type="PROSITE" id="PS50850">
    <property type="entry name" value="MFS"/>
    <property type="match status" value="1"/>
</dbReference>
<evidence type="ECO:0000256" key="4">
    <source>
        <dbReference type="ARBA" id="ARBA00023136"/>
    </source>
</evidence>
<accession>A0A9P9IEP0</accession>
<feature type="region of interest" description="Disordered" evidence="5">
    <location>
        <begin position="1"/>
        <end position="24"/>
    </location>
</feature>
<dbReference type="Gene3D" id="1.20.1720.10">
    <property type="entry name" value="Multidrug resistance protein D"/>
    <property type="match status" value="1"/>
</dbReference>
<feature type="transmembrane region" description="Helical" evidence="6">
    <location>
        <begin position="365"/>
        <end position="384"/>
    </location>
</feature>
<evidence type="ECO:0000256" key="3">
    <source>
        <dbReference type="ARBA" id="ARBA00022989"/>
    </source>
</evidence>
<dbReference type="PANTHER" id="PTHR23501:SF59">
    <property type="entry name" value="MAJOR FACILITATOR SUPERFAMILY (MFS) PROFILE DOMAIN-CONTAINING PROTEIN-RELATED"/>
    <property type="match status" value="1"/>
</dbReference>
<feature type="transmembrane region" description="Helical" evidence="6">
    <location>
        <begin position="439"/>
        <end position="461"/>
    </location>
</feature>
<feature type="transmembrane region" description="Helical" evidence="6">
    <location>
        <begin position="337"/>
        <end position="358"/>
    </location>
</feature>
<evidence type="ECO:0000256" key="1">
    <source>
        <dbReference type="ARBA" id="ARBA00004141"/>
    </source>
</evidence>
<dbReference type="AlphaFoldDB" id="A0A9P9IEP0"/>
<feature type="compositionally biased region" description="Basic and acidic residues" evidence="5">
    <location>
        <begin position="94"/>
        <end position="104"/>
    </location>
</feature>
<evidence type="ECO:0000256" key="2">
    <source>
        <dbReference type="ARBA" id="ARBA00022692"/>
    </source>
</evidence>
<feature type="region of interest" description="Disordered" evidence="5">
    <location>
        <begin position="90"/>
        <end position="112"/>
    </location>
</feature>
<feature type="transmembrane region" description="Helical" evidence="6">
    <location>
        <begin position="143"/>
        <end position="166"/>
    </location>
</feature>
<feature type="transmembrane region" description="Helical" evidence="6">
    <location>
        <begin position="404"/>
        <end position="427"/>
    </location>
</feature>
<organism evidence="8 9">
    <name type="scientific">Dendryphion nanum</name>
    <dbReference type="NCBI Taxonomy" id="256645"/>
    <lineage>
        <taxon>Eukaryota</taxon>
        <taxon>Fungi</taxon>
        <taxon>Dikarya</taxon>
        <taxon>Ascomycota</taxon>
        <taxon>Pezizomycotina</taxon>
        <taxon>Dothideomycetes</taxon>
        <taxon>Pleosporomycetidae</taxon>
        <taxon>Pleosporales</taxon>
        <taxon>Torulaceae</taxon>
        <taxon>Dendryphion</taxon>
    </lineage>
</organism>